<comment type="caution">
    <text evidence="1">The sequence shown here is derived from an EMBL/GenBank/DDBJ whole genome shotgun (WGS) entry which is preliminary data.</text>
</comment>
<protein>
    <submittedName>
        <fullName evidence="1">Uncharacterized protein</fullName>
    </submittedName>
</protein>
<name>A0A8B2Z537_9LACO</name>
<evidence type="ECO:0000313" key="2">
    <source>
        <dbReference type="Proteomes" id="UP000260790"/>
    </source>
</evidence>
<evidence type="ECO:0000313" key="1">
    <source>
        <dbReference type="EMBL" id="RGK43963.1"/>
    </source>
</evidence>
<accession>A0A8B2Z537</accession>
<proteinExistence type="predicted"/>
<reference evidence="1 2" key="1">
    <citation type="submission" date="2018-08" db="EMBL/GenBank/DDBJ databases">
        <title>A genome reference for cultivated species of the human gut microbiota.</title>
        <authorList>
            <person name="Zou Y."/>
            <person name="Xue W."/>
            <person name="Luo G."/>
        </authorList>
    </citation>
    <scope>NUCLEOTIDE SEQUENCE [LARGE SCALE GENOMIC DNA]</scope>
    <source>
        <strain evidence="1 2">TF10-9AT</strain>
    </source>
</reference>
<organism evidence="1 2">
    <name type="scientific">Ligilactobacillus ruminis</name>
    <dbReference type="NCBI Taxonomy" id="1623"/>
    <lineage>
        <taxon>Bacteria</taxon>
        <taxon>Bacillati</taxon>
        <taxon>Bacillota</taxon>
        <taxon>Bacilli</taxon>
        <taxon>Lactobacillales</taxon>
        <taxon>Lactobacillaceae</taxon>
        <taxon>Ligilactobacillus</taxon>
    </lineage>
</organism>
<dbReference type="AlphaFoldDB" id="A0A8B2Z537"/>
<dbReference type="EMBL" id="QSQR01000015">
    <property type="protein sequence ID" value="RGK43963.1"/>
    <property type="molecule type" value="Genomic_DNA"/>
</dbReference>
<dbReference type="RefSeq" id="WP_117644183.1">
    <property type="nucleotide sequence ID" value="NZ_QSQR01000015.1"/>
</dbReference>
<dbReference type="Proteomes" id="UP000260790">
    <property type="component" value="Unassembled WGS sequence"/>
</dbReference>
<sequence length="82" mass="9161">MNEEYVGLARVLLAGDEYTTLHEFNPFNAGKIIGTEVVIEPRKGLPTTGTVVEYKIVKFNIYHLINECECIKGTIVGTVNKF</sequence>
<gene>
    <name evidence="1" type="ORF">DXD09_11130</name>
</gene>